<name>A0A6H1ZEP4_9ZZZZ</name>
<proteinExistence type="predicted"/>
<dbReference type="EMBL" id="MT144009">
    <property type="protein sequence ID" value="QJA46383.1"/>
    <property type="molecule type" value="Genomic_DNA"/>
</dbReference>
<gene>
    <name evidence="3" type="ORF">MM415A00187_0019</name>
    <name evidence="2" type="ORF">MM415B00313_0019</name>
    <name evidence="1" type="ORF">TM448A00409_0019</name>
    <name evidence="4" type="ORF">TM448B01327_0004</name>
</gene>
<sequence>MATVVYNGYTLPNQFSKFKFSNSYTNANFSCQFIITAATEETLVAACAAAETALRQWNKDFSLTFSSTLEYNYSHSNNTGFLAQPSLSIIPNRLQTGTSRAYNFSVNMSLPANQAGYNYRQAGNINLSQDIKGRLILSISGKYTAGGSNSAKDNFDAYGETWANSIASSLGTFEKLSENCSYEQEDKVLNFTFRFQQKLTLSVTYNSYTIPGSYNNFSFSESYESLSMSFDFAVAHASAAAAETALRIYNADLTVSFGGSAMYSYKHSDNTGLLTRPTLRKISNVTENDTLRFYNFSISCQLPANKTSYNYRREGKISTSYDSSRRRSISFSGVYTSGGANTALQNYTAYAKTWANTFLTAFGGTFELVSESPNIEQENKILNFSLVYREILAKQSEANLNESAIVDANCNYAVNLVQKTGISPDYEQIPLTTVSVTYSARIDSELITSETDVEDIYRTTVRPWIVKHAFLVLGLDNFVQSGQNYVIESENYSINPHNYVVSGRLSFNALSDLHQIINVNERITVTKSQGYVNQKIWDGNQHTYNSYIVGAQLRLRRVVSITKASEQARLPREIGGNYVLQNESEDNVIEEIGVGSVNTLSGVAKIVRLYTTTYMQEYLYKVNSLAGSEGEDYYDPRT</sequence>
<organism evidence="1">
    <name type="scientific">viral metagenome</name>
    <dbReference type="NCBI Taxonomy" id="1070528"/>
    <lineage>
        <taxon>unclassified sequences</taxon>
        <taxon>metagenomes</taxon>
        <taxon>organismal metagenomes</taxon>
    </lineage>
</organism>
<dbReference type="EMBL" id="MT144735">
    <property type="protein sequence ID" value="QJH98464.1"/>
    <property type="molecule type" value="Genomic_DNA"/>
</dbReference>
<evidence type="ECO:0000313" key="1">
    <source>
        <dbReference type="EMBL" id="QJA46383.1"/>
    </source>
</evidence>
<evidence type="ECO:0000313" key="2">
    <source>
        <dbReference type="EMBL" id="QJA66971.1"/>
    </source>
</evidence>
<evidence type="ECO:0000313" key="3">
    <source>
        <dbReference type="EMBL" id="QJA84484.1"/>
    </source>
</evidence>
<accession>A0A6H1ZEP4</accession>
<protein>
    <submittedName>
        <fullName evidence="1">Uncharacterized protein</fullName>
    </submittedName>
</protein>
<evidence type="ECO:0000313" key="4">
    <source>
        <dbReference type="EMBL" id="QJH98464.1"/>
    </source>
</evidence>
<dbReference type="EMBL" id="MT141564">
    <property type="protein sequence ID" value="QJA66971.1"/>
    <property type="molecule type" value="Genomic_DNA"/>
</dbReference>
<dbReference type="EMBL" id="MT142530">
    <property type="protein sequence ID" value="QJA84484.1"/>
    <property type="molecule type" value="Genomic_DNA"/>
</dbReference>
<reference evidence="1" key="1">
    <citation type="submission" date="2020-03" db="EMBL/GenBank/DDBJ databases">
        <title>The deep terrestrial virosphere.</title>
        <authorList>
            <person name="Holmfeldt K."/>
            <person name="Nilsson E."/>
            <person name="Simone D."/>
            <person name="Lopez-Fernandez M."/>
            <person name="Wu X."/>
            <person name="de Brujin I."/>
            <person name="Lundin D."/>
            <person name="Andersson A."/>
            <person name="Bertilsson S."/>
            <person name="Dopson M."/>
        </authorList>
    </citation>
    <scope>NUCLEOTIDE SEQUENCE</scope>
    <source>
        <strain evidence="3">MM415A00187</strain>
        <strain evidence="2">MM415B00313</strain>
        <strain evidence="1">TM448A00409</strain>
        <strain evidence="4">TM448B01327</strain>
    </source>
</reference>
<dbReference type="AlphaFoldDB" id="A0A6H1ZEP4"/>